<protein>
    <submittedName>
        <fullName evidence="1">Uncharacterized protein</fullName>
    </submittedName>
</protein>
<dbReference type="AlphaFoldDB" id="A0A0H5QNG1"/>
<name>A0A0H5QNG1_9EUKA</name>
<proteinExistence type="predicted"/>
<accession>A0A0H5QNG1</accession>
<reference evidence="1" key="1">
    <citation type="submission" date="2015-04" db="EMBL/GenBank/DDBJ databases">
        <title>The genome sequence of the plant pathogenic Rhizarian Plasmodiophora brassicae reveals insights in its biotrophic life cycle and the origin of chitin synthesis.</title>
        <authorList>
            <person name="Schwelm A."/>
            <person name="Fogelqvist J."/>
            <person name="Knaust A."/>
            <person name="Julke S."/>
            <person name="Lilja T."/>
            <person name="Dhandapani V."/>
            <person name="Bonilla-Rosso G."/>
            <person name="Karlsson M."/>
            <person name="Shevchenko A."/>
            <person name="Choi S.R."/>
            <person name="Kim H.G."/>
            <person name="Park J.Y."/>
            <person name="Lim Y.P."/>
            <person name="Ludwig-Muller J."/>
            <person name="Dixelius C."/>
        </authorList>
    </citation>
    <scope>NUCLEOTIDE SEQUENCE</scope>
    <source>
        <tissue evidence="1">Potato root galls</tissue>
    </source>
</reference>
<evidence type="ECO:0000313" key="1">
    <source>
        <dbReference type="EMBL" id="CRZ03122.1"/>
    </source>
</evidence>
<feature type="non-terminal residue" evidence="1">
    <location>
        <position position="181"/>
    </location>
</feature>
<sequence length="181" mass="20042">MDSGPGPPPLVQCTTLMKFIAQQPLLEERIPLGRSLVELCLLNRQLLPIVAQSMEFLSLVPSLLELPNMRTFIVAFLSIAPPDAAPVIKILQQMLSTGNRSDLVLTICRQYLESTDIQDAFKAYFLVDQGMLSCFIDMLSSISSADLFRNLIRVIGSALAYCAAARQSCHFFNSFRLIEAA</sequence>
<dbReference type="EMBL" id="HACM01002680">
    <property type="protein sequence ID" value="CRZ03122.1"/>
    <property type="molecule type" value="Transcribed_RNA"/>
</dbReference>
<organism evidence="1">
    <name type="scientific">Spongospora subterranea</name>
    <dbReference type="NCBI Taxonomy" id="70186"/>
    <lineage>
        <taxon>Eukaryota</taxon>
        <taxon>Sar</taxon>
        <taxon>Rhizaria</taxon>
        <taxon>Endomyxa</taxon>
        <taxon>Phytomyxea</taxon>
        <taxon>Plasmodiophorida</taxon>
        <taxon>Plasmodiophoridae</taxon>
        <taxon>Spongospora</taxon>
    </lineage>
</organism>